<evidence type="ECO:0008006" key="4">
    <source>
        <dbReference type="Google" id="ProtNLM"/>
    </source>
</evidence>
<dbReference type="Proteomes" id="UP000837857">
    <property type="component" value="Chromosome 17"/>
</dbReference>
<feature type="region of interest" description="Disordered" evidence="1">
    <location>
        <begin position="34"/>
        <end position="58"/>
    </location>
</feature>
<reference evidence="2" key="1">
    <citation type="submission" date="2022-03" db="EMBL/GenBank/DDBJ databases">
        <authorList>
            <person name="Martin H S."/>
        </authorList>
    </citation>
    <scope>NUCLEOTIDE SEQUENCE</scope>
</reference>
<evidence type="ECO:0000313" key="2">
    <source>
        <dbReference type="EMBL" id="CAH2047243.1"/>
    </source>
</evidence>
<sequence>MGACREALTAARWWITAVISRRVPAAAAFACANSDESQPDRLADVPSGRRTPSVPRRSDKTNVAYARCSIVRMSTCTRHDGLSPKLEGHVKLPRLSVGDVA</sequence>
<gene>
    <name evidence="2" type="ORF">IPOD504_LOCUS5683</name>
</gene>
<keyword evidence="3" id="KW-1185">Reference proteome</keyword>
<dbReference type="EMBL" id="OW152829">
    <property type="protein sequence ID" value="CAH2047243.1"/>
    <property type="molecule type" value="Genomic_DNA"/>
</dbReference>
<accession>A0ABN8I2G0</accession>
<protein>
    <recommendedName>
        <fullName evidence="4">Secreted protein</fullName>
    </recommendedName>
</protein>
<proteinExistence type="predicted"/>
<feature type="non-terminal residue" evidence="2">
    <location>
        <position position="1"/>
    </location>
</feature>
<name>A0ABN8I2G0_9NEOP</name>
<organism evidence="2 3">
    <name type="scientific">Iphiclides podalirius</name>
    <name type="common">scarce swallowtail</name>
    <dbReference type="NCBI Taxonomy" id="110791"/>
    <lineage>
        <taxon>Eukaryota</taxon>
        <taxon>Metazoa</taxon>
        <taxon>Ecdysozoa</taxon>
        <taxon>Arthropoda</taxon>
        <taxon>Hexapoda</taxon>
        <taxon>Insecta</taxon>
        <taxon>Pterygota</taxon>
        <taxon>Neoptera</taxon>
        <taxon>Endopterygota</taxon>
        <taxon>Lepidoptera</taxon>
        <taxon>Glossata</taxon>
        <taxon>Ditrysia</taxon>
        <taxon>Papilionoidea</taxon>
        <taxon>Papilionidae</taxon>
        <taxon>Papilioninae</taxon>
        <taxon>Iphiclides</taxon>
    </lineage>
</organism>
<evidence type="ECO:0000256" key="1">
    <source>
        <dbReference type="SAM" id="MobiDB-lite"/>
    </source>
</evidence>
<evidence type="ECO:0000313" key="3">
    <source>
        <dbReference type="Proteomes" id="UP000837857"/>
    </source>
</evidence>